<feature type="domain" description="RecG wedge" evidence="3">
    <location>
        <begin position="14"/>
        <end position="174"/>
    </location>
</feature>
<dbReference type="InterPro" id="IPR012340">
    <property type="entry name" value="NA-bd_OB-fold"/>
</dbReference>
<accession>A0A3B0WYK4</accession>
<dbReference type="InterPro" id="IPR033454">
    <property type="entry name" value="RecG_wedge"/>
</dbReference>
<evidence type="ECO:0000256" key="1">
    <source>
        <dbReference type="ARBA" id="ARBA00022801"/>
    </source>
</evidence>
<proteinExistence type="predicted"/>
<dbReference type="Gene3D" id="2.40.50.140">
    <property type="entry name" value="Nucleic acid-binding proteins"/>
    <property type="match status" value="1"/>
</dbReference>
<dbReference type="GO" id="GO:0016787">
    <property type="term" value="F:hydrolase activity"/>
    <property type="evidence" value="ECO:0007669"/>
    <property type="project" value="UniProtKB-KW"/>
</dbReference>
<dbReference type="EMBL" id="UOFF01000108">
    <property type="protein sequence ID" value="VAW55747.1"/>
    <property type="molecule type" value="Genomic_DNA"/>
</dbReference>
<dbReference type="InterPro" id="IPR047112">
    <property type="entry name" value="RecG/Mfd"/>
</dbReference>
<protein>
    <submittedName>
        <fullName evidence="4">ATP-dependent DNA helicase RecG</fullName>
        <ecNumber evidence="4">3.6.4.12</ecNumber>
    </submittedName>
</protein>
<dbReference type="SUPFAM" id="SSF50249">
    <property type="entry name" value="Nucleic acid-binding proteins"/>
    <property type="match status" value="1"/>
</dbReference>
<keyword evidence="1 4" id="KW-0378">Hydrolase</keyword>
<evidence type="ECO:0000259" key="3">
    <source>
        <dbReference type="Pfam" id="PF17191"/>
    </source>
</evidence>
<dbReference type="GO" id="GO:0006281">
    <property type="term" value="P:DNA repair"/>
    <property type="evidence" value="ECO:0007669"/>
    <property type="project" value="InterPro"/>
</dbReference>
<dbReference type="EC" id="3.6.4.12" evidence="4"/>
<dbReference type="CDD" id="cd04488">
    <property type="entry name" value="RecG_wedge_OBF"/>
    <property type="match status" value="1"/>
</dbReference>
<gene>
    <name evidence="4" type="ORF">MNBD_GAMMA07-267</name>
</gene>
<evidence type="ECO:0000313" key="4">
    <source>
        <dbReference type="EMBL" id="VAW55747.1"/>
    </source>
</evidence>
<dbReference type="PANTHER" id="PTHR47964">
    <property type="entry name" value="ATP-DEPENDENT DNA HELICASE HOMOLOG RECG, CHLOROPLASTIC"/>
    <property type="match status" value="1"/>
</dbReference>
<organism evidence="4">
    <name type="scientific">hydrothermal vent metagenome</name>
    <dbReference type="NCBI Taxonomy" id="652676"/>
    <lineage>
        <taxon>unclassified sequences</taxon>
        <taxon>metagenomes</taxon>
        <taxon>ecological metagenomes</taxon>
    </lineage>
</organism>
<feature type="non-terminal residue" evidence="4">
    <location>
        <position position="222"/>
    </location>
</feature>
<dbReference type="AlphaFoldDB" id="A0A3B0WYK4"/>
<keyword evidence="2 4" id="KW-0067">ATP-binding</keyword>
<keyword evidence="2 4" id="KW-0547">Nucleotide-binding</keyword>
<dbReference type="GO" id="GO:0003678">
    <property type="term" value="F:DNA helicase activity"/>
    <property type="evidence" value="ECO:0007669"/>
    <property type="project" value="UniProtKB-EC"/>
</dbReference>
<reference evidence="4" key="1">
    <citation type="submission" date="2018-06" db="EMBL/GenBank/DDBJ databases">
        <authorList>
            <person name="Zhirakovskaya E."/>
        </authorList>
    </citation>
    <scope>NUCLEOTIDE SEQUENCE</scope>
</reference>
<sequence>MENSLSHSSHLTQLKGVGPKVQEKLSKLGLNVVQDVLFHLPYRYEDRTHIISIAALRHGQSALIEGTIESANIAFTRKGKSRRMLIVQLADASGSVTLRFFYFNRQQQGALVVGTKLRCFGDVRYGVSSLEIVHPEYSTITSQTTAPIEKSLTPVYHTVDGVSQILLRRLSEQCLELLSLNTVLPDYLTSNLFEQEKYYSLSNALIYVHRPPADAHVGQLVE</sequence>
<keyword evidence="2 4" id="KW-0347">Helicase</keyword>
<name>A0A3B0WYK4_9ZZZZ</name>
<evidence type="ECO:0000256" key="2">
    <source>
        <dbReference type="ARBA" id="ARBA00022806"/>
    </source>
</evidence>
<dbReference type="Pfam" id="PF17191">
    <property type="entry name" value="RecG_wedge"/>
    <property type="match status" value="1"/>
</dbReference>
<dbReference type="PANTHER" id="PTHR47964:SF1">
    <property type="entry name" value="ATP-DEPENDENT DNA HELICASE HOMOLOG RECG, CHLOROPLASTIC"/>
    <property type="match status" value="1"/>
</dbReference>